<dbReference type="GO" id="GO:0000287">
    <property type="term" value="F:magnesium ion binding"/>
    <property type="evidence" value="ECO:0007669"/>
    <property type="project" value="TreeGrafter"/>
</dbReference>
<dbReference type="GO" id="GO:0052657">
    <property type="term" value="F:guanine phosphoribosyltransferase activity"/>
    <property type="evidence" value="ECO:0007669"/>
    <property type="project" value="UniProtKB-ARBA"/>
</dbReference>
<keyword evidence="9 15" id="KW-0479">Metal-binding</keyword>
<evidence type="ECO:0000256" key="13">
    <source>
        <dbReference type="ARBA" id="ARBA00048811"/>
    </source>
</evidence>
<evidence type="ECO:0000256" key="4">
    <source>
        <dbReference type="ARBA" id="ARBA00008391"/>
    </source>
</evidence>
<evidence type="ECO:0000256" key="10">
    <source>
        <dbReference type="ARBA" id="ARBA00022726"/>
    </source>
</evidence>
<dbReference type="GO" id="GO:0005829">
    <property type="term" value="C:cytosol"/>
    <property type="evidence" value="ECO:0007669"/>
    <property type="project" value="TreeGrafter"/>
</dbReference>
<dbReference type="GO" id="GO:0032263">
    <property type="term" value="P:GMP salvage"/>
    <property type="evidence" value="ECO:0007669"/>
    <property type="project" value="TreeGrafter"/>
</dbReference>
<evidence type="ECO:0000259" key="16">
    <source>
        <dbReference type="Pfam" id="PF00156"/>
    </source>
</evidence>
<dbReference type="InterPro" id="IPR000836">
    <property type="entry name" value="PRTase_dom"/>
</dbReference>
<feature type="domain" description="Phosphoribosyltransferase" evidence="16">
    <location>
        <begin position="12"/>
        <end position="158"/>
    </location>
</feature>
<evidence type="ECO:0000256" key="9">
    <source>
        <dbReference type="ARBA" id="ARBA00022723"/>
    </source>
</evidence>
<comment type="catalytic activity">
    <reaction evidence="14">
        <text>IMP + diphosphate = hypoxanthine + 5-phospho-alpha-D-ribose 1-diphosphate</text>
        <dbReference type="Rhea" id="RHEA:17973"/>
        <dbReference type="ChEBI" id="CHEBI:17368"/>
        <dbReference type="ChEBI" id="CHEBI:33019"/>
        <dbReference type="ChEBI" id="CHEBI:58017"/>
        <dbReference type="ChEBI" id="CHEBI:58053"/>
        <dbReference type="EC" id="2.4.2.8"/>
    </reaction>
    <physiologicalReaction direction="right-to-left" evidence="14">
        <dbReference type="Rhea" id="RHEA:17975"/>
    </physiologicalReaction>
</comment>
<dbReference type="InterPro" id="IPR005904">
    <property type="entry name" value="Hxn_phspho_trans"/>
</dbReference>
<accession>A0A5B8YF69</accession>
<dbReference type="AlphaFoldDB" id="A0A4Y6Q361"/>
<evidence type="ECO:0000256" key="15">
    <source>
        <dbReference type="RuleBase" id="RU364099"/>
    </source>
</evidence>
<dbReference type="UniPathway" id="UPA00591">
    <property type="reaction ID" value="UER00648"/>
</dbReference>
<comment type="catalytic activity">
    <reaction evidence="13">
        <text>GMP + diphosphate = guanine + 5-phospho-alpha-D-ribose 1-diphosphate</text>
        <dbReference type="Rhea" id="RHEA:25424"/>
        <dbReference type="ChEBI" id="CHEBI:16235"/>
        <dbReference type="ChEBI" id="CHEBI:33019"/>
        <dbReference type="ChEBI" id="CHEBI:58017"/>
        <dbReference type="ChEBI" id="CHEBI:58115"/>
        <dbReference type="EC" id="2.4.2.8"/>
    </reaction>
    <physiologicalReaction direction="right-to-left" evidence="13">
        <dbReference type="Rhea" id="RHEA:25426"/>
    </physiologicalReaction>
</comment>
<dbReference type="CDD" id="cd06223">
    <property type="entry name" value="PRTases_typeI"/>
    <property type="match status" value="1"/>
</dbReference>
<dbReference type="EMBL" id="CP041186">
    <property type="protein sequence ID" value="QDG54607.1"/>
    <property type="molecule type" value="Genomic_DNA"/>
</dbReference>
<evidence type="ECO:0000256" key="8">
    <source>
        <dbReference type="ARBA" id="ARBA00022679"/>
    </source>
</evidence>
<dbReference type="Pfam" id="PF00156">
    <property type="entry name" value="Pribosyltran"/>
    <property type="match status" value="1"/>
</dbReference>
<keyword evidence="6 15" id="KW-0963">Cytoplasm</keyword>
<dbReference type="Gene3D" id="3.40.50.2020">
    <property type="match status" value="1"/>
</dbReference>
<dbReference type="OrthoDB" id="9802824at2"/>
<dbReference type="GO" id="GO:0046100">
    <property type="term" value="P:hypoxanthine metabolic process"/>
    <property type="evidence" value="ECO:0007669"/>
    <property type="project" value="TreeGrafter"/>
</dbReference>
<dbReference type="FunFam" id="3.40.50.2020:FF:000006">
    <property type="entry name" value="Hypoxanthine phosphoribosyltransferase"/>
    <property type="match status" value="1"/>
</dbReference>
<evidence type="ECO:0000256" key="2">
    <source>
        <dbReference type="ARBA" id="ARBA00004496"/>
    </source>
</evidence>
<keyword evidence="12 15" id="KW-0460">Magnesium</keyword>
<evidence type="ECO:0000256" key="5">
    <source>
        <dbReference type="ARBA" id="ARBA00011895"/>
    </source>
</evidence>
<sequence>MLDDIEVLISAEELDKRNRELAEQITADFEGEQVHIIGVLKGCFMFVTDLVRYIDLDLSVDFLGLSSYGDSTKSSGVVRMTQDLSDPIEGKNVLIVEDIVDTGLTMKYLLENLQTRHPKSLSVVTLLDKPAGRKVEVPIEYTGFEIPDKFVIGYGLDYAELYRNLPYIGYVPQIEEEDQADDE</sequence>
<dbReference type="GO" id="GO:0032264">
    <property type="term" value="P:IMP salvage"/>
    <property type="evidence" value="ECO:0007669"/>
    <property type="project" value="UniProtKB-UniPathway"/>
</dbReference>
<evidence type="ECO:0000313" key="18">
    <source>
        <dbReference type="Proteomes" id="UP000315995"/>
    </source>
</evidence>
<comment type="cofactor">
    <cofactor evidence="1 15">
        <name>Mg(2+)</name>
        <dbReference type="ChEBI" id="CHEBI:18420"/>
    </cofactor>
</comment>
<evidence type="ECO:0000256" key="12">
    <source>
        <dbReference type="ARBA" id="ARBA00022842"/>
    </source>
</evidence>
<dbReference type="GO" id="GO:0006166">
    <property type="term" value="P:purine ribonucleoside salvage"/>
    <property type="evidence" value="ECO:0007669"/>
    <property type="project" value="UniProtKB-KW"/>
</dbReference>
<evidence type="ECO:0000313" key="17">
    <source>
        <dbReference type="EMBL" id="QDG54607.1"/>
    </source>
</evidence>
<dbReference type="InterPro" id="IPR050408">
    <property type="entry name" value="HGPRT"/>
</dbReference>
<evidence type="ECO:0000256" key="3">
    <source>
        <dbReference type="ARBA" id="ARBA00004669"/>
    </source>
</evidence>
<accession>A0A4Y6Q361</accession>
<dbReference type="EC" id="2.4.2.8" evidence="5 15"/>
<dbReference type="GO" id="GO:0000166">
    <property type="term" value="F:nucleotide binding"/>
    <property type="evidence" value="ECO:0007669"/>
    <property type="project" value="UniProtKB-KW"/>
</dbReference>
<proteinExistence type="inferred from homology"/>
<evidence type="ECO:0000256" key="1">
    <source>
        <dbReference type="ARBA" id="ARBA00001946"/>
    </source>
</evidence>
<evidence type="ECO:0000256" key="14">
    <source>
        <dbReference type="ARBA" id="ARBA00049402"/>
    </source>
</evidence>
<dbReference type="PANTHER" id="PTHR43340:SF1">
    <property type="entry name" value="HYPOXANTHINE PHOSPHORIBOSYLTRANSFERASE"/>
    <property type="match status" value="1"/>
</dbReference>
<evidence type="ECO:0000256" key="7">
    <source>
        <dbReference type="ARBA" id="ARBA00022676"/>
    </source>
</evidence>
<reference evidence="17 18" key="1">
    <citation type="submission" date="2019-06" db="EMBL/GenBank/DDBJ databases">
        <title>Persicimonas caeni gen. nov., sp. nov., a predatory bacterium isolated from solar saltern.</title>
        <authorList>
            <person name="Wang S."/>
        </authorList>
    </citation>
    <scope>NUCLEOTIDE SEQUENCE [LARGE SCALE GENOMIC DNA]</scope>
    <source>
        <strain evidence="17 18">YN101</strain>
    </source>
</reference>
<dbReference type="Proteomes" id="UP000315995">
    <property type="component" value="Chromosome"/>
</dbReference>
<dbReference type="InterPro" id="IPR029057">
    <property type="entry name" value="PRTase-like"/>
</dbReference>
<comment type="pathway">
    <text evidence="3 15">Purine metabolism; IMP biosynthesis via salvage pathway; IMP from hypoxanthine: step 1/1.</text>
</comment>
<keyword evidence="10 15" id="KW-0660">Purine salvage</keyword>
<organism evidence="17 18">
    <name type="scientific">Persicimonas caeni</name>
    <dbReference type="NCBI Taxonomy" id="2292766"/>
    <lineage>
        <taxon>Bacteria</taxon>
        <taxon>Deltaproteobacteria</taxon>
        <taxon>Bradymonadales</taxon>
        <taxon>Bradymonadaceae</taxon>
        <taxon>Persicimonas</taxon>
    </lineage>
</organism>
<comment type="subcellular location">
    <subcellularLocation>
        <location evidence="2 15">Cytoplasm</location>
    </subcellularLocation>
</comment>
<keyword evidence="18" id="KW-1185">Reference proteome</keyword>
<dbReference type="SUPFAM" id="SSF53271">
    <property type="entry name" value="PRTase-like"/>
    <property type="match status" value="1"/>
</dbReference>
<dbReference type="NCBIfam" id="TIGR01203">
    <property type="entry name" value="HGPRTase"/>
    <property type="match status" value="1"/>
</dbReference>
<dbReference type="PANTHER" id="PTHR43340">
    <property type="entry name" value="HYPOXANTHINE-GUANINE PHOSPHORIBOSYLTRANSFERASE"/>
    <property type="match status" value="1"/>
</dbReference>
<keyword evidence="7 15" id="KW-0328">Glycosyltransferase</keyword>
<keyword evidence="8 15" id="KW-0808">Transferase</keyword>
<comment type="similarity">
    <text evidence="4 15">Belongs to the purine/pyrimidine phosphoribosyltransferase family.</text>
</comment>
<evidence type="ECO:0000256" key="11">
    <source>
        <dbReference type="ARBA" id="ARBA00022741"/>
    </source>
</evidence>
<dbReference type="GO" id="GO:0004422">
    <property type="term" value="F:hypoxanthine phosphoribosyltransferase activity"/>
    <property type="evidence" value="ECO:0007669"/>
    <property type="project" value="InterPro"/>
</dbReference>
<protein>
    <recommendedName>
        <fullName evidence="5 15">Hypoxanthine phosphoribosyltransferase</fullName>
        <ecNumber evidence="5 15">2.4.2.8</ecNumber>
    </recommendedName>
</protein>
<keyword evidence="11 15" id="KW-0547">Nucleotide-binding</keyword>
<gene>
    <name evidence="17" type="primary">hpt</name>
    <name evidence="17" type="ORF">FIV42_28830</name>
</gene>
<dbReference type="GO" id="GO:0006178">
    <property type="term" value="P:guanine salvage"/>
    <property type="evidence" value="ECO:0007669"/>
    <property type="project" value="TreeGrafter"/>
</dbReference>
<name>A0A4Y6Q361_PERCE</name>
<evidence type="ECO:0000256" key="6">
    <source>
        <dbReference type="ARBA" id="ARBA00022490"/>
    </source>
</evidence>